<feature type="transmembrane region" description="Helical" evidence="6">
    <location>
        <begin position="198"/>
        <end position="221"/>
    </location>
</feature>
<dbReference type="RefSeq" id="WP_075135605.1">
    <property type="nucleotide sequence ID" value="NZ_MSIF01000014.1"/>
</dbReference>
<reference evidence="8 9" key="1">
    <citation type="submission" date="2016-12" db="EMBL/GenBank/DDBJ databases">
        <title>The draft genome sequence of Actinophytocola xinjiangensis.</title>
        <authorList>
            <person name="Wang W."/>
            <person name="Yuan L."/>
        </authorList>
    </citation>
    <scope>NUCLEOTIDE SEQUENCE [LARGE SCALE GENOMIC DNA]</scope>
    <source>
        <strain evidence="8 9">CGMCC 4.4663</strain>
    </source>
</reference>
<dbReference type="EMBL" id="MSIF01000014">
    <property type="protein sequence ID" value="OLF07765.1"/>
    <property type="molecule type" value="Genomic_DNA"/>
</dbReference>
<dbReference type="Proteomes" id="UP000185696">
    <property type="component" value="Unassembled WGS sequence"/>
</dbReference>
<dbReference type="GO" id="GO:0005886">
    <property type="term" value="C:plasma membrane"/>
    <property type="evidence" value="ECO:0007669"/>
    <property type="project" value="UniProtKB-SubCell"/>
</dbReference>
<feature type="transmembrane region" description="Helical" evidence="6">
    <location>
        <begin position="47"/>
        <end position="75"/>
    </location>
</feature>
<evidence type="ECO:0000256" key="5">
    <source>
        <dbReference type="ARBA" id="ARBA00023136"/>
    </source>
</evidence>
<keyword evidence="3 6" id="KW-0812">Transmembrane</keyword>
<name>A0A7Z1AWB1_9PSEU</name>
<dbReference type="Pfam" id="PF00482">
    <property type="entry name" value="T2SSF"/>
    <property type="match status" value="1"/>
</dbReference>
<keyword evidence="4 6" id="KW-1133">Transmembrane helix</keyword>
<organism evidence="8 9">
    <name type="scientific">Actinophytocola xinjiangensis</name>
    <dbReference type="NCBI Taxonomy" id="485602"/>
    <lineage>
        <taxon>Bacteria</taxon>
        <taxon>Bacillati</taxon>
        <taxon>Actinomycetota</taxon>
        <taxon>Actinomycetes</taxon>
        <taxon>Pseudonocardiales</taxon>
        <taxon>Pseudonocardiaceae</taxon>
    </lineage>
</organism>
<keyword evidence="5 6" id="KW-0472">Membrane</keyword>
<keyword evidence="2" id="KW-1003">Cell membrane</keyword>
<evidence type="ECO:0000256" key="4">
    <source>
        <dbReference type="ARBA" id="ARBA00022989"/>
    </source>
</evidence>
<accession>A0A7Z1AWB1</accession>
<gene>
    <name evidence="8" type="ORF">BLA60_25900</name>
</gene>
<evidence type="ECO:0000256" key="2">
    <source>
        <dbReference type="ARBA" id="ARBA00022475"/>
    </source>
</evidence>
<evidence type="ECO:0000313" key="9">
    <source>
        <dbReference type="Proteomes" id="UP000185696"/>
    </source>
</evidence>
<dbReference type="PANTHER" id="PTHR35007">
    <property type="entry name" value="INTEGRAL MEMBRANE PROTEIN-RELATED"/>
    <property type="match status" value="1"/>
</dbReference>
<evidence type="ECO:0000256" key="6">
    <source>
        <dbReference type="SAM" id="Phobius"/>
    </source>
</evidence>
<evidence type="ECO:0000256" key="3">
    <source>
        <dbReference type="ARBA" id="ARBA00022692"/>
    </source>
</evidence>
<dbReference type="PANTHER" id="PTHR35007:SF3">
    <property type="entry name" value="POSSIBLE CONSERVED ALANINE RICH MEMBRANE PROTEIN"/>
    <property type="match status" value="1"/>
</dbReference>
<sequence length="230" mass="23518">MNPTSVALVLLAAALVLVPRTSSVRLKSLYGKRKSWSPNPVHARVAFAVSLGLLVAMAAGLAIGVVVVAVTWWFLRRRMRPRAPATDPLALAAAWDLLAACLRAGLPIPIAITAMVDDLPAAEATALRSTADLLALGADPVTAWLPALNCPSTAALARAARHTARSGTALADATTALATKVRATADDAAEATAQRAGVLIAAPLGLCFLPAFVCLGIAPVVTGLATQLTP</sequence>
<evidence type="ECO:0000256" key="1">
    <source>
        <dbReference type="ARBA" id="ARBA00004651"/>
    </source>
</evidence>
<keyword evidence="9" id="KW-1185">Reference proteome</keyword>
<dbReference type="InterPro" id="IPR018076">
    <property type="entry name" value="T2SS_GspF_dom"/>
</dbReference>
<proteinExistence type="predicted"/>
<evidence type="ECO:0000259" key="7">
    <source>
        <dbReference type="Pfam" id="PF00482"/>
    </source>
</evidence>
<dbReference type="AlphaFoldDB" id="A0A7Z1AWB1"/>
<comment type="caution">
    <text evidence="8">The sequence shown here is derived from an EMBL/GenBank/DDBJ whole genome shotgun (WGS) entry which is preliminary data.</text>
</comment>
<comment type="subcellular location">
    <subcellularLocation>
        <location evidence="1">Cell membrane</location>
        <topology evidence="1">Multi-pass membrane protein</topology>
    </subcellularLocation>
</comment>
<evidence type="ECO:0000313" key="8">
    <source>
        <dbReference type="EMBL" id="OLF07765.1"/>
    </source>
</evidence>
<protein>
    <recommendedName>
        <fullName evidence="7">Type II secretion system protein GspF domain-containing protein</fullName>
    </recommendedName>
</protein>
<feature type="domain" description="Type II secretion system protein GspF" evidence="7">
    <location>
        <begin position="96"/>
        <end position="214"/>
    </location>
</feature>